<reference evidence="1" key="1">
    <citation type="submission" date="2023-01" db="EMBL/GenBank/DDBJ databases">
        <title>Human gut microbiome strain richness.</title>
        <authorList>
            <person name="Chen-Liaw A."/>
        </authorList>
    </citation>
    <scope>NUCLEOTIDE SEQUENCE</scope>
    <source>
        <strain evidence="1">D55st1_G4_D55t1_190419</strain>
    </source>
</reference>
<dbReference type="RefSeq" id="WP_129980583.1">
    <property type="nucleotide sequence ID" value="NZ_JADMUL010000003.1"/>
</dbReference>
<name>A0AAW6FP41_9FIRM</name>
<dbReference type="EMBL" id="JAQNCK010000004">
    <property type="protein sequence ID" value="MDC0827506.1"/>
    <property type="molecule type" value="Genomic_DNA"/>
</dbReference>
<evidence type="ECO:0000313" key="2">
    <source>
        <dbReference type="Proteomes" id="UP001220658"/>
    </source>
</evidence>
<gene>
    <name evidence="1" type="ORF">POG00_02150</name>
</gene>
<dbReference type="Gene3D" id="3.40.50.300">
    <property type="entry name" value="P-loop containing nucleotide triphosphate hydrolases"/>
    <property type="match status" value="1"/>
</dbReference>
<dbReference type="InterPro" id="IPR027417">
    <property type="entry name" value="P-loop_NTPase"/>
</dbReference>
<sequence>MEANEMKALSICERYAATFDSNDKYGLLLHCAADSTAECVSTITKVVSHLGSSIVQADSLTICKNLQMPSGKSSREYKRLLSCDLLIIERLDALLDSSSDVYMVEHIYAVIDGRYKSGKPMVVTIDHDPMSLRDALQEQQQRILDRILERCYPIA</sequence>
<organism evidence="1 2">
    <name type="scientific">Faecalitalea cylindroides</name>
    <dbReference type="NCBI Taxonomy" id="39483"/>
    <lineage>
        <taxon>Bacteria</taxon>
        <taxon>Bacillati</taxon>
        <taxon>Bacillota</taxon>
        <taxon>Erysipelotrichia</taxon>
        <taxon>Erysipelotrichales</taxon>
        <taxon>Erysipelotrichaceae</taxon>
        <taxon>Faecalitalea</taxon>
    </lineage>
</organism>
<proteinExistence type="predicted"/>
<evidence type="ECO:0008006" key="3">
    <source>
        <dbReference type="Google" id="ProtNLM"/>
    </source>
</evidence>
<accession>A0AAW6FP41</accession>
<protein>
    <recommendedName>
        <fullName evidence="3">IstB-like ATP-binding protein domain-containing protein</fullName>
    </recommendedName>
</protein>
<evidence type="ECO:0000313" key="1">
    <source>
        <dbReference type="EMBL" id="MDC0827506.1"/>
    </source>
</evidence>
<dbReference type="AlphaFoldDB" id="A0AAW6FP41"/>
<comment type="caution">
    <text evidence="1">The sequence shown here is derived from an EMBL/GenBank/DDBJ whole genome shotgun (WGS) entry which is preliminary data.</text>
</comment>
<dbReference type="Proteomes" id="UP001220658">
    <property type="component" value="Unassembled WGS sequence"/>
</dbReference>